<evidence type="ECO:0000313" key="1">
    <source>
        <dbReference type="EMBL" id="KAH7426503.1"/>
    </source>
</evidence>
<sequence>MDRGGSWASMTTDSLLVNMLQAAPHQVAWIQETKLNVLKCLCRLNGSNSVVYCLYMNIQQILAIPSGDCVHCPCPLLETKIYIKCYCSIQIVVSQILRMGPPLWFDLVCSHDRG</sequence>
<evidence type="ECO:0000313" key="2">
    <source>
        <dbReference type="Proteomes" id="UP000825935"/>
    </source>
</evidence>
<comment type="caution">
    <text evidence="1">The sequence shown here is derived from an EMBL/GenBank/DDBJ whole genome shotgun (WGS) entry which is preliminary data.</text>
</comment>
<protein>
    <submittedName>
        <fullName evidence="1">Uncharacterized protein</fullName>
    </submittedName>
</protein>
<accession>A0A8T2TY43</accession>
<gene>
    <name evidence="1" type="ORF">KP509_10G003700</name>
</gene>
<reference evidence="1" key="1">
    <citation type="submission" date="2021-08" db="EMBL/GenBank/DDBJ databases">
        <title>WGS assembly of Ceratopteris richardii.</title>
        <authorList>
            <person name="Marchant D.B."/>
            <person name="Chen G."/>
            <person name="Jenkins J."/>
            <person name="Shu S."/>
            <person name="Leebens-Mack J."/>
            <person name="Grimwood J."/>
            <person name="Schmutz J."/>
            <person name="Soltis P."/>
            <person name="Soltis D."/>
            <person name="Chen Z.-H."/>
        </authorList>
    </citation>
    <scope>NUCLEOTIDE SEQUENCE</scope>
    <source>
        <strain evidence="1">Whitten #5841</strain>
        <tissue evidence="1">Leaf</tissue>
    </source>
</reference>
<organism evidence="1 2">
    <name type="scientific">Ceratopteris richardii</name>
    <name type="common">Triangle waterfern</name>
    <dbReference type="NCBI Taxonomy" id="49495"/>
    <lineage>
        <taxon>Eukaryota</taxon>
        <taxon>Viridiplantae</taxon>
        <taxon>Streptophyta</taxon>
        <taxon>Embryophyta</taxon>
        <taxon>Tracheophyta</taxon>
        <taxon>Polypodiopsida</taxon>
        <taxon>Polypodiidae</taxon>
        <taxon>Polypodiales</taxon>
        <taxon>Pteridineae</taxon>
        <taxon>Pteridaceae</taxon>
        <taxon>Parkerioideae</taxon>
        <taxon>Ceratopteris</taxon>
    </lineage>
</organism>
<name>A0A8T2TY43_CERRI</name>
<proteinExistence type="predicted"/>
<keyword evidence="2" id="KW-1185">Reference proteome</keyword>
<dbReference type="EMBL" id="CM035415">
    <property type="protein sequence ID" value="KAH7426503.1"/>
    <property type="molecule type" value="Genomic_DNA"/>
</dbReference>
<dbReference type="AlphaFoldDB" id="A0A8T2TY43"/>
<dbReference type="Proteomes" id="UP000825935">
    <property type="component" value="Chromosome 10"/>
</dbReference>